<accession>A0A329M448</accession>
<dbReference type="Gene3D" id="3.40.190.10">
    <property type="entry name" value="Periplasmic binding protein-like II"/>
    <property type="match status" value="3"/>
</dbReference>
<proteinExistence type="inferred from homology"/>
<evidence type="ECO:0000256" key="2">
    <source>
        <dbReference type="SAM" id="MobiDB-lite"/>
    </source>
</evidence>
<dbReference type="PANTHER" id="PTHR43649:SF31">
    <property type="entry name" value="SN-GLYCEROL-3-PHOSPHATE-BINDING PERIPLASMIC PROTEIN UGPB"/>
    <property type="match status" value="1"/>
</dbReference>
<keyword evidence="3" id="KW-0732">Signal</keyword>
<organism evidence="4 5">
    <name type="scientific">Paenibacillus contaminans</name>
    <dbReference type="NCBI Taxonomy" id="450362"/>
    <lineage>
        <taxon>Bacteria</taxon>
        <taxon>Bacillati</taxon>
        <taxon>Bacillota</taxon>
        <taxon>Bacilli</taxon>
        <taxon>Bacillales</taxon>
        <taxon>Paenibacillaceae</taxon>
        <taxon>Paenibacillus</taxon>
    </lineage>
</organism>
<feature type="compositionally biased region" description="Low complexity" evidence="2">
    <location>
        <begin position="64"/>
        <end position="79"/>
    </location>
</feature>
<comment type="caution">
    <text evidence="4">The sequence shown here is derived from an EMBL/GenBank/DDBJ whole genome shotgun (WGS) entry which is preliminary data.</text>
</comment>
<evidence type="ECO:0000313" key="4">
    <source>
        <dbReference type="EMBL" id="RAV14412.1"/>
    </source>
</evidence>
<dbReference type="Proteomes" id="UP000250369">
    <property type="component" value="Unassembled WGS sequence"/>
</dbReference>
<dbReference type="InterPro" id="IPR050490">
    <property type="entry name" value="Bact_solute-bd_prot1"/>
</dbReference>
<comment type="similarity">
    <text evidence="1">Belongs to the bacterial solute-binding protein 1 family.</text>
</comment>
<evidence type="ECO:0000256" key="1">
    <source>
        <dbReference type="ARBA" id="ARBA00008520"/>
    </source>
</evidence>
<dbReference type="EMBL" id="QMFB01000026">
    <property type="protein sequence ID" value="RAV14412.1"/>
    <property type="molecule type" value="Genomic_DNA"/>
</dbReference>
<gene>
    <name evidence="4" type="ORF">DQG23_31460</name>
</gene>
<sequence length="587" mass="64829">MAGKRIHHPRGGKEMGSNLRKSLALSCLVAILPAAAACSSANSNKPAESSASPKAVESAKPGGSAKPADSANAADPAAKFDPPITVTTVRGSAPELFFPGETMDKNAIYDAYERDLGVKLKNNWVVDNKEYFSKLKISIASNDLPDFFKVSAADLSQLVESDMVMDLTEAYQKYATDKTKKMLTADGGKQMKSATFNGKLMAIPQTNSPFNAAEFVWLRKDWLKEMNLPEPKTMQDLLKISEAFATRDSGGKGKMIGLGMDKDVLKKPVGFMNSYHAYPGQWLKDSSGKLAYGSIQPEVKTALKQLQDLYKAGQLDPEIAVNDNAKLMEQVANNRVGLMFGAFWYSAAMQDAVVKDKKVTQDWGVYTIPSIDSQPSMSQVSAGIDTFYVINKKAKNPEAVFKLLNQWVGVLTGGLPKDGEPRAVYSFGKELKDTGKEVWAVNPFTVLLQDLYIQGGEHIAKAVQTNDPSAIEWSGDLKNRYEQVKKFNAGDTTFWLQSKIAGEGGSFAKMYDYFKQNRYHFDEFYGAATPTMVERNELLKTKEEELFTKIIIGSVSIDEFDKFVAEWKKLGGDKITEEVNAWYSKMK</sequence>
<protein>
    <submittedName>
        <fullName evidence="4">ABC transporter substrate-binding protein</fullName>
    </submittedName>
</protein>
<feature type="region of interest" description="Disordered" evidence="2">
    <location>
        <begin position="42"/>
        <end position="85"/>
    </location>
</feature>
<keyword evidence="5" id="KW-1185">Reference proteome</keyword>
<dbReference type="AlphaFoldDB" id="A0A329M448"/>
<dbReference type="PANTHER" id="PTHR43649">
    <property type="entry name" value="ARABINOSE-BINDING PROTEIN-RELATED"/>
    <property type="match status" value="1"/>
</dbReference>
<feature type="signal peptide" evidence="3">
    <location>
        <begin position="1"/>
        <end position="36"/>
    </location>
</feature>
<evidence type="ECO:0000256" key="3">
    <source>
        <dbReference type="SAM" id="SignalP"/>
    </source>
</evidence>
<name>A0A329M448_9BACL</name>
<feature type="chain" id="PRO_5016423028" evidence="3">
    <location>
        <begin position="37"/>
        <end position="587"/>
    </location>
</feature>
<evidence type="ECO:0000313" key="5">
    <source>
        <dbReference type="Proteomes" id="UP000250369"/>
    </source>
</evidence>
<reference evidence="4 5" key="1">
    <citation type="journal article" date="2009" name="Int. J. Syst. Evol. Microbiol.">
        <title>Paenibacillus contaminans sp. nov., isolated from a contaminated laboratory plate.</title>
        <authorList>
            <person name="Chou J.H."/>
            <person name="Lee J.H."/>
            <person name="Lin M.C."/>
            <person name="Chang P.S."/>
            <person name="Arun A.B."/>
            <person name="Young C.C."/>
            <person name="Chen W.M."/>
        </authorList>
    </citation>
    <scope>NUCLEOTIDE SEQUENCE [LARGE SCALE GENOMIC DNA]</scope>
    <source>
        <strain evidence="4 5">CKOBP-6</strain>
    </source>
</reference>
<dbReference type="SUPFAM" id="SSF53850">
    <property type="entry name" value="Periplasmic binding protein-like II"/>
    <property type="match status" value="1"/>
</dbReference>